<dbReference type="EMBL" id="CP032125">
    <property type="protein sequence ID" value="AXX97929.1"/>
    <property type="molecule type" value="Genomic_DNA"/>
</dbReference>
<evidence type="ECO:0000313" key="2">
    <source>
        <dbReference type="Proteomes" id="UP000261704"/>
    </source>
</evidence>
<dbReference type="RefSeq" id="WP_118942585.1">
    <property type="nucleotide sequence ID" value="NZ_CP032125.1"/>
</dbReference>
<proteinExistence type="predicted"/>
<organism evidence="1 2">
    <name type="scientific">Profundibacter amoris</name>
    <dbReference type="NCBI Taxonomy" id="2171755"/>
    <lineage>
        <taxon>Bacteria</taxon>
        <taxon>Pseudomonadati</taxon>
        <taxon>Pseudomonadota</taxon>
        <taxon>Alphaproteobacteria</taxon>
        <taxon>Rhodobacterales</taxon>
        <taxon>Paracoccaceae</taxon>
        <taxon>Profundibacter</taxon>
    </lineage>
</organism>
<reference evidence="1 2" key="1">
    <citation type="submission" date="2018-09" db="EMBL/GenBank/DDBJ databases">
        <title>Profundibacter amoris BAR1 gen. nov., sp. nov., a new member of the Roseobacter clade isolated at Lokis Castle Vent Field on the Arctic Mid-Oceanic Ridge.</title>
        <authorList>
            <person name="Le Moine Bauer S."/>
            <person name="Sjoeberg A.G."/>
            <person name="L'Haridon S."/>
            <person name="Stokke R."/>
            <person name="Roalkvam I."/>
            <person name="Steen I.H."/>
            <person name="Dahle H."/>
        </authorList>
    </citation>
    <scope>NUCLEOTIDE SEQUENCE [LARGE SCALE GENOMIC DNA]</scope>
    <source>
        <strain evidence="1 2">BAR1</strain>
    </source>
</reference>
<accession>A0A347UGF1</accession>
<sequence>MNDLMSMLKCLHRPRLLIRAARFGVTEYNRKRDLRRLLKVSVPPSPGRAIVRLMNEESLQEEKRKTGDAGYSITRHVSLLIALMGEARLLGAGSGHS</sequence>
<dbReference type="InterPro" id="IPR045516">
    <property type="entry name" value="DUF6477"/>
</dbReference>
<dbReference type="Pfam" id="PF20083">
    <property type="entry name" value="DUF6477"/>
    <property type="match status" value="1"/>
</dbReference>
<dbReference type="AlphaFoldDB" id="A0A347UGF1"/>
<keyword evidence="2" id="KW-1185">Reference proteome</keyword>
<dbReference type="KEGG" id="pamo:BAR1_08280"/>
<dbReference type="Proteomes" id="UP000261704">
    <property type="component" value="Chromosome"/>
</dbReference>
<protein>
    <submittedName>
        <fullName evidence="1">Uncharacterized protein</fullName>
    </submittedName>
</protein>
<gene>
    <name evidence="1" type="ORF">BAR1_08280</name>
</gene>
<name>A0A347UGF1_9RHOB</name>
<evidence type="ECO:0000313" key="1">
    <source>
        <dbReference type="EMBL" id="AXX97929.1"/>
    </source>
</evidence>
<dbReference type="OrthoDB" id="7875218at2"/>